<dbReference type="FunFam" id="3.40.30.10:FF:000013">
    <property type="entry name" value="Blast:Protein SCO1 homolog, mitochondrial"/>
    <property type="match status" value="1"/>
</dbReference>
<dbReference type="RefSeq" id="WP_183364747.1">
    <property type="nucleotide sequence ID" value="NZ_JACIEZ010000001.1"/>
</dbReference>
<organism evidence="6 7">
    <name type="scientific">Gellertiella hungarica</name>
    <dbReference type="NCBI Taxonomy" id="1572859"/>
    <lineage>
        <taxon>Bacteria</taxon>
        <taxon>Pseudomonadati</taxon>
        <taxon>Pseudomonadota</taxon>
        <taxon>Alphaproteobacteria</taxon>
        <taxon>Hyphomicrobiales</taxon>
        <taxon>Rhizobiaceae</taxon>
        <taxon>Gellertiella</taxon>
    </lineage>
</organism>
<dbReference type="PANTHER" id="PTHR12151:SF25">
    <property type="entry name" value="LINALOOL DEHYDRATASE_ISOMERASE DOMAIN-CONTAINING PROTEIN"/>
    <property type="match status" value="1"/>
</dbReference>
<dbReference type="Pfam" id="PF02630">
    <property type="entry name" value="SCO1-SenC"/>
    <property type="match status" value="1"/>
</dbReference>
<dbReference type="CDD" id="cd02968">
    <property type="entry name" value="SCO"/>
    <property type="match status" value="1"/>
</dbReference>
<feature type="binding site" evidence="3">
    <location>
        <position position="71"/>
    </location>
    <ligand>
        <name>Cu cation</name>
        <dbReference type="ChEBI" id="CHEBI:23378"/>
    </ligand>
</feature>
<dbReference type="Gene3D" id="3.40.30.10">
    <property type="entry name" value="Glutaredoxin"/>
    <property type="match status" value="1"/>
</dbReference>
<keyword evidence="4" id="KW-1015">Disulfide bond</keyword>
<evidence type="ECO:0000313" key="7">
    <source>
        <dbReference type="Proteomes" id="UP000528286"/>
    </source>
</evidence>
<dbReference type="GO" id="GO:0046872">
    <property type="term" value="F:metal ion binding"/>
    <property type="evidence" value="ECO:0007669"/>
    <property type="project" value="UniProtKB-KW"/>
</dbReference>
<evidence type="ECO:0000313" key="6">
    <source>
        <dbReference type="EMBL" id="MBB4063567.1"/>
    </source>
</evidence>
<feature type="binding site" evidence="3">
    <location>
        <position position="75"/>
    </location>
    <ligand>
        <name>Cu cation</name>
        <dbReference type="ChEBI" id="CHEBI:23378"/>
    </ligand>
</feature>
<accession>A0A7W6J2K6</accession>
<feature type="domain" description="Thioredoxin" evidence="5">
    <location>
        <begin position="33"/>
        <end position="201"/>
    </location>
</feature>
<evidence type="ECO:0000256" key="4">
    <source>
        <dbReference type="PIRSR" id="PIRSR603782-2"/>
    </source>
</evidence>
<name>A0A7W6J2K6_9HYPH</name>
<feature type="binding site" evidence="3">
    <location>
        <position position="163"/>
    </location>
    <ligand>
        <name>Cu cation</name>
        <dbReference type="ChEBI" id="CHEBI:23378"/>
    </ligand>
</feature>
<keyword evidence="2 3" id="KW-0186">Copper</keyword>
<dbReference type="InterPro" id="IPR003782">
    <property type="entry name" value="SCO1/SenC"/>
</dbReference>
<dbReference type="SUPFAM" id="SSF52833">
    <property type="entry name" value="Thioredoxin-like"/>
    <property type="match status" value="1"/>
</dbReference>
<comment type="similarity">
    <text evidence="1">Belongs to the SCO1/2 family.</text>
</comment>
<dbReference type="EMBL" id="JACIEZ010000001">
    <property type="protein sequence ID" value="MBB4063567.1"/>
    <property type="molecule type" value="Genomic_DNA"/>
</dbReference>
<dbReference type="InterPro" id="IPR036249">
    <property type="entry name" value="Thioredoxin-like_sf"/>
</dbReference>
<evidence type="ECO:0000256" key="3">
    <source>
        <dbReference type="PIRSR" id="PIRSR603782-1"/>
    </source>
</evidence>
<comment type="caution">
    <text evidence="6">The sequence shown here is derived from an EMBL/GenBank/DDBJ whole genome shotgun (WGS) entry which is preliminary data.</text>
</comment>
<protein>
    <submittedName>
        <fullName evidence="6">Protein SCO1/2</fullName>
    </submittedName>
</protein>
<gene>
    <name evidence="6" type="ORF">GGR23_000728</name>
</gene>
<proteinExistence type="inferred from homology"/>
<dbReference type="PROSITE" id="PS51352">
    <property type="entry name" value="THIOREDOXIN_2"/>
    <property type="match status" value="1"/>
</dbReference>
<dbReference type="AlphaFoldDB" id="A0A7W6J2K6"/>
<dbReference type="PANTHER" id="PTHR12151">
    <property type="entry name" value="ELECTRON TRANSPORT PROTIN SCO1/SENC FAMILY MEMBER"/>
    <property type="match status" value="1"/>
</dbReference>
<reference evidence="6 7" key="1">
    <citation type="submission" date="2020-08" db="EMBL/GenBank/DDBJ databases">
        <title>Genomic Encyclopedia of Type Strains, Phase IV (KMG-IV): sequencing the most valuable type-strain genomes for metagenomic binning, comparative biology and taxonomic classification.</title>
        <authorList>
            <person name="Goeker M."/>
        </authorList>
    </citation>
    <scope>NUCLEOTIDE SEQUENCE [LARGE SCALE GENOMIC DNA]</scope>
    <source>
        <strain evidence="6 7">DSM 29853</strain>
    </source>
</reference>
<dbReference type="Proteomes" id="UP000528286">
    <property type="component" value="Unassembled WGS sequence"/>
</dbReference>
<keyword evidence="3" id="KW-0479">Metal-binding</keyword>
<dbReference type="InterPro" id="IPR013766">
    <property type="entry name" value="Thioredoxin_domain"/>
</dbReference>
<evidence type="ECO:0000256" key="1">
    <source>
        <dbReference type="ARBA" id="ARBA00010996"/>
    </source>
</evidence>
<evidence type="ECO:0000256" key="2">
    <source>
        <dbReference type="ARBA" id="ARBA00023008"/>
    </source>
</evidence>
<sequence>MRSVRIMLWAATLVLAIIVALLGYSYTRSSGELAEGPFGVPFQLVKQDGQPITDKDLQGKPTALFFGFTHCPDVCPTTLFEMDNWLKTVDPDGTRLQALFVTVDPERDTPAVMKDYVTNVSSRITGVSGDPAKVMEMVKGFRVYAKKVPTDPAKPDGDYVMDHTASVFLLDDKGRFAGTIAYQEDPKVAETKLKNLITRNL</sequence>
<evidence type="ECO:0000259" key="5">
    <source>
        <dbReference type="PROSITE" id="PS51352"/>
    </source>
</evidence>
<keyword evidence="7" id="KW-1185">Reference proteome</keyword>
<feature type="disulfide bond" description="Redox-active" evidence="4">
    <location>
        <begin position="71"/>
        <end position="75"/>
    </location>
</feature>